<gene>
    <name evidence="12" type="ORF">PGLA1383_LOCUS42411</name>
</gene>
<reference evidence="12" key="1">
    <citation type="submission" date="2021-02" db="EMBL/GenBank/DDBJ databases">
        <authorList>
            <person name="Dougan E. K."/>
            <person name="Rhodes N."/>
            <person name="Thang M."/>
            <person name="Chan C."/>
        </authorList>
    </citation>
    <scope>NUCLEOTIDE SEQUENCE</scope>
</reference>
<evidence type="ECO:0000256" key="9">
    <source>
        <dbReference type="SAM" id="MobiDB-lite"/>
    </source>
</evidence>
<keyword evidence="3" id="KW-1003">Cell membrane</keyword>
<dbReference type="Pfam" id="PF00109">
    <property type="entry name" value="ketoacyl-synt"/>
    <property type="match status" value="1"/>
</dbReference>
<evidence type="ECO:0000256" key="10">
    <source>
        <dbReference type="SAM" id="Phobius"/>
    </source>
</evidence>
<comment type="function">
    <text evidence="1">Fluoride channel required for the rapid expulsion of cytoplasmic fluoride.</text>
</comment>
<dbReference type="InterPro" id="IPR029063">
    <property type="entry name" value="SAM-dependent_MTases_sf"/>
</dbReference>
<feature type="domain" description="Beta-ketoacyl synthase-like N-terminal" evidence="11">
    <location>
        <begin position="298"/>
        <end position="385"/>
    </location>
</feature>
<organism evidence="12 13">
    <name type="scientific">Polarella glacialis</name>
    <name type="common">Dinoflagellate</name>
    <dbReference type="NCBI Taxonomy" id="89957"/>
    <lineage>
        <taxon>Eukaryota</taxon>
        <taxon>Sar</taxon>
        <taxon>Alveolata</taxon>
        <taxon>Dinophyceae</taxon>
        <taxon>Suessiales</taxon>
        <taxon>Suessiaceae</taxon>
        <taxon>Polarella</taxon>
    </lineage>
</organism>
<evidence type="ECO:0000256" key="7">
    <source>
        <dbReference type="ARBA" id="ARBA00035120"/>
    </source>
</evidence>
<evidence type="ECO:0000256" key="8">
    <source>
        <dbReference type="ARBA" id="ARBA00035585"/>
    </source>
</evidence>
<dbReference type="InterPro" id="IPR016039">
    <property type="entry name" value="Thiolase-like"/>
</dbReference>
<proteinExistence type="inferred from homology"/>
<evidence type="ECO:0000313" key="13">
    <source>
        <dbReference type="Proteomes" id="UP000654075"/>
    </source>
</evidence>
<feature type="transmembrane region" description="Helical" evidence="10">
    <location>
        <begin position="755"/>
        <end position="774"/>
    </location>
</feature>
<dbReference type="SUPFAM" id="SSF53335">
    <property type="entry name" value="S-adenosyl-L-methionine-dependent methyltransferases"/>
    <property type="match status" value="1"/>
</dbReference>
<dbReference type="EMBL" id="CAJNNV010028664">
    <property type="protein sequence ID" value="CAE8625413.1"/>
    <property type="molecule type" value="Genomic_DNA"/>
</dbReference>
<keyword evidence="13" id="KW-1185">Reference proteome</keyword>
<evidence type="ECO:0000256" key="6">
    <source>
        <dbReference type="ARBA" id="ARBA00023136"/>
    </source>
</evidence>
<dbReference type="PANTHER" id="PTHR28259">
    <property type="entry name" value="FLUORIDE EXPORT PROTEIN 1-RELATED"/>
    <property type="match status" value="1"/>
</dbReference>
<dbReference type="InterPro" id="IPR003691">
    <property type="entry name" value="FluC"/>
</dbReference>
<feature type="transmembrane region" description="Helical" evidence="10">
    <location>
        <begin position="481"/>
        <end position="499"/>
    </location>
</feature>
<evidence type="ECO:0000256" key="3">
    <source>
        <dbReference type="ARBA" id="ARBA00022475"/>
    </source>
</evidence>
<feature type="region of interest" description="Disordered" evidence="9">
    <location>
        <begin position="567"/>
        <end position="586"/>
    </location>
</feature>
<feature type="non-terminal residue" evidence="12">
    <location>
        <position position="1"/>
    </location>
</feature>
<protein>
    <recommendedName>
        <fullName evidence="11">Beta-ketoacyl synthase-like N-terminal domain-containing protein</fullName>
    </recommendedName>
</protein>
<dbReference type="Gene3D" id="3.40.50.150">
    <property type="entry name" value="Vaccinia Virus protein VP39"/>
    <property type="match status" value="1"/>
</dbReference>
<evidence type="ECO:0000256" key="2">
    <source>
        <dbReference type="ARBA" id="ARBA00004651"/>
    </source>
</evidence>
<dbReference type="Proteomes" id="UP000654075">
    <property type="component" value="Unassembled WGS sequence"/>
</dbReference>
<name>A0A813GGH9_POLGL</name>
<feature type="transmembrane region" description="Helical" evidence="10">
    <location>
        <begin position="633"/>
        <end position="652"/>
    </location>
</feature>
<feature type="compositionally biased region" description="Acidic residues" evidence="9">
    <location>
        <begin position="572"/>
        <end position="581"/>
    </location>
</feature>
<dbReference type="InterPro" id="IPR014030">
    <property type="entry name" value="Ketoacyl_synth_N"/>
</dbReference>
<comment type="caution">
    <text evidence="12">The sequence shown here is derived from an EMBL/GenBank/DDBJ whole genome shotgun (WGS) entry which is preliminary data.</text>
</comment>
<dbReference type="NCBIfam" id="TIGR04556">
    <property type="entry name" value="PKS_assoc"/>
    <property type="match status" value="1"/>
</dbReference>
<comment type="catalytic activity">
    <reaction evidence="8">
        <text>fluoride(in) = fluoride(out)</text>
        <dbReference type="Rhea" id="RHEA:76159"/>
        <dbReference type="ChEBI" id="CHEBI:17051"/>
    </reaction>
    <physiologicalReaction direction="left-to-right" evidence="8">
        <dbReference type="Rhea" id="RHEA:76160"/>
    </physiologicalReaction>
</comment>
<evidence type="ECO:0000256" key="5">
    <source>
        <dbReference type="ARBA" id="ARBA00022989"/>
    </source>
</evidence>
<evidence type="ECO:0000256" key="1">
    <source>
        <dbReference type="ARBA" id="ARBA00002598"/>
    </source>
</evidence>
<dbReference type="Pfam" id="PF02537">
    <property type="entry name" value="CRCB"/>
    <property type="match status" value="2"/>
</dbReference>
<feature type="transmembrane region" description="Helical" evidence="10">
    <location>
        <begin position="511"/>
        <end position="535"/>
    </location>
</feature>
<dbReference type="PANTHER" id="PTHR28259:SF1">
    <property type="entry name" value="FLUORIDE EXPORT PROTEIN 1-RELATED"/>
    <property type="match status" value="1"/>
</dbReference>
<accession>A0A813GGH9</accession>
<keyword evidence="6 10" id="KW-0472">Membrane</keyword>
<feature type="transmembrane region" description="Helical" evidence="10">
    <location>
        <begin position="722"/>
        <end position="743"/>
    </location>
</feature>
<dbReference type="AlphaFoldDB" id="A0A813GGH9"/>
<dbReference type="InterPro" id="IPR030834">
    <property type="entry name" value="PKS_assoc_dom"/>
</dbReference>
<evidence type="ECO:0000256" key="4">
    <source>
        <dbReference type="ARBA" id="ARBA00022692"/>
    </source>
</evidence>
<evidence type="ECO:0000259" key="11">
    <source>
        <dbReference type="Pfam" id="PF00109"/>
    </source>
</evidence>
<feature type="transmembrane region" description="Helical" evidence="10">
    <location>
        <begin position="690"/>
        <end position="710"/>
    </location>
</feature>
<dbReference type="OrthoDB" id="409792at2759"/>
<sequence length="777" mass="84971">EIVRRNAAENGVSNIVRTAVLDWTKHETFPEEQFDMIIGADILLFQGMEGDLPELFNKLLLEGGRALVSDPRQRVLRPLFLTDCENAALEVGEIFATKDQVLLNVMQMVHETINELVMKVALLEALGAKSPLREELAAQDRSVGEHLRLLRPHLQDAFGFDLYSRTKLMLQLSFSPSEEKTQFLPPPASSQEADAFLALMGRKRLCLLRFLGPSSGRLRLVPKVADSAEVTLTAVPNMQVLFLTEQYDYSYEPQGESLTLQSFLLEEPLEFEFETAGGSLSVIGEGPLPGPAPPAGPQVVVRGMASRDPCSADNHEQLWTVFRHAGCDGFLEIPATRFDLDLYVDFDDQQRAVASGKSYCRHQGHCEGVDIFDAAFFNIPEQMASAPRVFHFKGSIAVTALSVAYFSCVGLALRVGIAMLVRNLDAGLTTTSAIVPPGLPADPHPCRMSSTAAGYFLQNVLGCVLMAIIARHKASMNEHLAVGLSSGLCGSLTTWATWMGEEAATFMNGSIYEAFVSLFAVLCICVASFGFGHFVAGCGMGDEPRCFDEHCGLRSLTERLSRRIFRGAPEATESEGDESSTDGERMEMEERELEEEAEYVDAMAWEIHVDNPSRPSIPGHIQSLPKMVILSDAVHVVIFACGLVVIVVFLGLCAHFQYYIGLFDIAFAPAGALLRWWLSLFNKYTAPFPVFTLVANTLACGCNGFSAIMVKRMGEGLARDAVSAVSTGFAGSLSTVSTLIAELRSEHLGGIRLRMFYFLTSFGLAMAVLLPIHTMPC</sequence>
<evidence type="ECO:0000313" key="12">
    <source>
        <dbReference type="EMBL" id="CAE8625413.1"/>
    </source>
</evidence>
<dbReference type="Gene3D" id="3.40.47.10">
    <property type="match status" value="1"/>
</dbReference>
<dbReference type="SUPFAM" id="SSF53901">
    <property type="entry name" value="Thiolase-like"/>
    <property type="match status" value="1"/>
</dbReference>
<dbReference type="GO" id="GO:0016746">
    <property type="term" value="F:acyltransferase activity"/>
    <property type="evidence" value="ECO:0007669"/>
    <property type="project" value="InterPro"/>
</dbReference>
<dbReference type="GO" id="GO:1903425">
    <property type="term" value="F:fluoride transmembrane transporter activity"/>
    <property type="evidence" value="ECO:0007669"/>
    <property type="project" value="TreeGrafter"/>
</dbReference>
<dbReference type="GO" id="GO:0005886">
    <property type="term" value="C:plasma membrane"/>
    <property type="evidence" value="ECO:0007669"/>
    <property type="project" value="UniProtKB-SubCell"/>
</dbReference>
<keyword evidence="5 10" id="KW-1133">Transmembrane helix</keyword>
<keyword evidence="4 10" id="KW-0812">Transmembrane</keyword>
<comment type="similarity">
    <text evidence="7">Belongs to the fluoride channel Fluc/FEX (TC 1.A.43) family.</text>
</comment>
<comment type="subcellular location">
    <subcellularLocation>
        <location evidence="2">Cell membrane</location>
        <topology evidence="2">Multi-pass membrane protein</topology>
    </subcellularLocation>
</comment>